<reference evidence="2 3" key="1">
    <citation type="journal article" date="2020" name="Phytopathology">
        <title>Genome Sequence Resources of Colletotrichum truncatum, C. plurivorum, C. musicola, and C. sojae: Four Species Pathogenic to Soybean (Glycine max).</title>
        <authorList>
            <person name="Rogerio F."/>
            <person name="Boufleur T.R."/>
            <person name="Ciampi-Guillardi M."/>
            <person name="Sukno S.A."/>
            <person name="Thon M.R."/>
            <person name="Massola Junior N.S."/>
            <person name="Baroncelli R."/>
        </authorList>
    </citation>
    <scope>NUCLEOTIDE SEQUENCE [LARGE SCALE GENOMIC DNA]</scope>
    <source>
        <strain evidence="2 3">LFN0009</strain>
    </source>
</reference>
<comment type="caution">
    <text evidence="2">The sequence shown here is derived from an EMBL/GenBank/DDBJ whole genome shotgun (WGS) entry which is preliminary data.</text>
</comment>
<accession>A0A8H6MGS2</accession>
<dbReference type="EMBL" id="WIGN01000818">
    <property type="protein sequence ID" value="KAF6783473.1"/>
    <property type="molecule type" value="Genomic_DNA"/>
</dbReference>
<feature type="region of interest" description="Disordered" evidence="1">
    <location>
        <begin position="220"/>
        <end position="364"/>
    </location>
</feature>
<dbReference type="Proteomes" id="UP000652219">
    <property type="component" value="Unassembled WGS sequence"/>
</dbReference>
<protein>
    <submittedName>
        <fullName evidence="2">Uncharacterized protein</fullName>
    </submittedName>
</protein>
<feature type="compositionally biased region" description="Basic residues" evidence="1">
    <location>
        <begin position="271"/>
        <end position="283"/>
    </location>
</feature>
<proteinExistence type="predicted"/>
<name>A0A8H6MGS2_9PEZI</name>
<evidence type="ECO:0000256" key="1">
    <source>
        <dbReference type="SAM" id="MobiDB-lite"/>
    </source>
</evidence>
<evidence type="ECO:0000313" key="2">
    <source>
        <dbReference type="EMBL" id="KAF6783473.1"/>
    </source>
</evidence>
<organism evidence="2 3">
    <name type="scientific">Colletotrichum sojae</name>
    <dbReference type="NCBI Taxonomy" id="2175907"/>
    <lineage>
        <taxon>Eukaryota</taxon>
        <taxon>Fungi</taxon>
        <taxon>Dikarya</taxon>
        <taxon>Ascomycota</taxon>
        <taxon>Pezizomycotina</taxon>
        <taxon>Sordariomycetes</taxon>
        <taxon>Hypocreomycetidae</taxon>
        <taxon>Glomerellales</taxon>
        <taxon>Glomerellaceae</taxon>
        <taxon>Colletotrichum</taxon>
        <taxon>Colletotrichum orchidearum species complex</taxon>
    </lineage>
</organism>
<sequence>MWTAPDLALVDLKHLLRSKRPEMETAVRVLHHVIGWIHHGSAVDLENVNPKSKSKPQLLHHLQTALDGLRSSRGSADEYPGDTALRLQQRVLDLARRSADAFRAPEVRTLVGDGITSMNDAAYGKRFDHVVWAHLLRAVRRITDPGDSTHVLRPDWETADASEGGVYHAQQVSTLVAVFCAKLFELSGQPVGKNDAALVALRQSVEKTVGLSGADLQTALPGHGITAHDDVVDDDSGGRTTPPGQRQTRRPDPMDAGPPPSAQKTQDRRANSRHPARRGHAKRPALFSLSDDDDDDDRSSASPPPPPHQPVNHQQRQAGVTPPTAASSTTNTTPAKKPIPHWKTGLRAGAGGGRRQTQAQDGGH</sequence>
<dbReference type="AlphaFoldDB" id="A0A8H6MGS2"/>
<feature type="compositionally biased region" description="Low complexity" evidence="1">
    <location>
        <begin position="355"/>
        <end position="364"/>
    </location>
</feature>
<gene>
    <name evidence="2" type="ORF">CSOJ01_15897</name>
</gene>
<feature type="compositionally biased region" description="Low complexity" evidence="1">
    <location>
        <begin position="321"/>
        <end position="335"/>
    </location>
</feature>
<evidence type="ECO:0000313" key="3">
    <source>
        <dbReference type="Proteomes" id="UP000652219"/>
    </source>
</evidence>
<keyword evidence="3" id="KW-1185">Reference proteome</keyword>